<dbReference type="Proteomes" id="UP000198531">
    <property type="component" value="Unassembled WGS sequence"/>
</dbReference>
<reference evidence="2" key="1">
    <citation type="submission" date="2016-10" db="EMBL/GenBank/DDBJ databases">
        <authorList>
            <person name="Varghese N."/>
            <person name="Submissions S."/>
        </authorList>
    </citation>
    <scope>NUCLEOTIDE SEQUENCE [LARGE SCALE GENOMIC DNA]</scope>
    <source>
        <strain evidence="2">CGMCC 1.7736</strain>
    </source>
</reference>
<evidence type="ECO:0000313" key="2">
    <source>
        <dbReference type="Proteomes" id="UP000198531"/>
    </source>
</evidence>
<proteinExistence type="predicted"/>
<evidence type="ECO:0000313" key="1">
    <source>
        <dbReference type="EMBL" id="SFR53420.1"/>
    </source>
</evidence>
<gene>
    <name evidence="1" type="ORF">SAMN04487947_2030</name>
</gene>
<dbReference type="AlphaFoldDB" id="A0A1I6HGH8"/>
<protein>
    <submittedName>
        <fullName evidence="1">Ribbon-helix-helix protein, copG family</fullName>
    </submittedName>
</protein>
<accession>A0A1I6HGH8</accession>
<dbReference type="EMBL" id="FOYT01000002">
    <property type="protein sequence ID" value="SFR53420.1"/>
    <property type="molecule type" value="Genomic_DNA"/>
</dbReference>
<dbReference type="STRING" id="553469.SAMN04487947_2030"/>
<organism evidence="1 2">
    <name type="scientific">Halogeometricum rufum</name>
    <dbReference type="NCBI Taxonomy" id="553469"/>
    <lineage>
        <taxon>Archaea</taxon>
        <taxon>Methanobacteriati</taxon>
        <taxon>Methanobacteriota</taxon>
        <taxon>Stenosarchaea group</taxon>
        <taxon>Halobacteria</taxon>
        <taxon>Halobacteriales</taxon>
        <taxon>Haloferacaceae</taxon>
        <taxon>Halogeometricum</taxon>
    </lineage>
</organism>
<sequence length="69" mass="7988">MTSNTSRAFAGRLPVDKAELFEAAIEESDNTKSEMVRRAIQYYISKNPDRIEVLYPNDSLERFTLELMD</sequence>
<name>A0A1I6HGH8_9EURY</name>
<keyword evidence="2" id="KW-1185">Reference proteome</keyword>
<dbReference type="OrthoDB" id="339024at2157"/>
<dbReference type="GO" id="GO:0006355">
    <property type="term" value="P:regulation of DNA-templated transcription"/>
    <property type="evidence" value="ECO:0007669"/>
    <property type="project" value="InterPro"/>
</dbReference>